<keyword evidence="1" id="KW-0812">Transmembrane</keyword>
<feature type="transmembrane region" description="Helical" evidence="1">
    <location>
        <begin position="161"/>
        <end position="184"/>
    </location>
</feature>
<feature type="non-terminal residue" evidence="2">
    <location>
        <position position="1"/>
    </location>
</feature>
<feature type="transmembrane region" description="Helical" evidence="1">
    <location>
        <begin position="33"/>
        <end position="53"/>
    </location>
</feature>
<proteinExistence type="predicted"/>
<organism evidence="2">
    <name type="scientific">marine sediment metagenome</name>
    <dbReference type="NCBI Taxonomy" id="412755"/>
    <lineage>
        <taxon>unclassified sequences</taxon>
        <taxon>metagenomes</taxon>
        <taxon>ecological metagenomes</taxon>
    </lineage>
</organism>
<feature type="transmembrane region" description="Helical" evidence="1">
    <location>
        <begin position="113"/>
        <end position="136"/>
    </location>
</feature>
<evidence type="ECO:0000313" key="2">
    <source>
        <dbReference type="EMBL" id="GAH35233.1"/>
    </source>
</evidence>
<sequence length="192" mass="22576">FRIINTNRFRILLDNSQITYAPMGLEKKHANRLNLTALLQLILLFWIGAESYYHPQLIETYDLFFNISFTFFYTFGFYWILIDVWKYAKIEIRLKKNNTDKTISYLNIRQFKLITIVNLLTFLLLNVVNVSFVLLIDNNIISGFSYYLPGTGIENSLPLKISILSFIFIWISPIVASVLLFVIYKDVLSFMI</sequence>
<protein>
    <submittedName>
        <fullName evidence="2">Uncharacterized protein</fullName>
    </submittedName>
</protein>
<comment type="caution">
    <text evidence="2">The sequence shown here is derived from an EMBL/GenBank/DDBJ whole genome shotgun (WGS) entry which is preliminary data.</text>
</comment>
<keyword evidence="1" id="KW-0472">Membrane</keyword>
<accession>X1GQE8</accession>
<keyword evidence="1" id="KW-1133">Transmembrane helix</keyword>
<dbReference type="AlphaFoldDB" id="X1GQE8"/>
<feature type="transmembrane region" description="Helical" evidence="1">
    <location>
        <begin position="65"/>
        <end position="85"/>
    </location>
</feature>
<evidence type="ECO:0000256" key="1">
    <source>
        <dbReference type="SAM" id="Phobius"/>
    </source>
</evidence>
<dbReference type="EMBL" id="BARU01013297">
    <property type="protein sequence ID" value="GAH35233.1"/>
    <property type="molecule type" value="Genomic_DNA"/>
</dbReference>
<reference evidence="2" key="1">
    <citation type="journal article" date="2014" name="Front. Microbiol.">
        <title>High frequency of phylogenetically diverse reductive dehalogenase-homologous genes in deep subseafloor sedimentary metagenomes.</title>
        <authorList>
            <person name="Kawai M."/>
            <person name="Futagami T."/>
            <person name="Toyoda A."/>
            <person name="Takaki Y."/>
            <person name="Nishi S."/>
            <person name="Hori S."/>
            <person name="Arai W."/>
            <person name="Tsubouchi T."/>
            <person name="Morono Y."/>
            <person name="Uchiyama I."/>
            <person name="Ito T."/>
            <person name="Fujiyama A."/>
            <person name="Inagaki F."/>
            <person name="Takami H."/>
        </authorList>
    </citation>
    <scope>NUCLEOTIDE SEQUENCE</scope>
    <source>
        <strain evidence="2">Expedition CK06-06</strain>
    </source>
</reference>
<name>X1GQE8_9ZZZZ</name>
<gene>
    <name evidence="2" type="ORF">S03H2_24101</name>
</gene>